<evidence type="ECO:0000313" key="2">
    <source>
        <dbReference type="EMBL" id="TMV10224.1"/>
    </source>
</evidence>
<feature type="transmembrane region" description="Helical" evidence="1">
    <location>
        <begin position="48"/>
        <end position="65"/>
    </location>
</feature>
<feature type="transmembrane region" description="Helical" evidence="1">
    <location>
        <begin position="77"/>
        <end position="101"/>
    </location>
</feature>
<feature type="transmembrane region" description="Helical" evidence="1">
    <location>
        <begin position="16"/>
        <end position="36"/>
    </location>
</feature>
<reference evidence="2 3" key="1">
    <citation type="submission" date="2019-05" db="EMBL/GenBank/DDBJ databases">
        <title>Ruegeria sp. nov., isolated from tidal flat.</title>
        <authorList>
            <person name="Kim W."/>
        </authorList>
    </citation>
    <scope>NUCLEOTIDE SEQUENCE [LARGE SCALE GENOMIC DNA]</scope>
    <source>
        <strain evidence="2 3">CAU 1488</strain>
    </source>
</reference>
<keyword evidence="1" id="KW-0812">Transmembrane</keyword>
<evidence type="ECO:0008006" key="4">
    <source>
        <dbReference type="Google" id="ProtNLM"/>
    </source>
</evidence>
<keyword evidence="1" id="KW-0472">Membrane</keyword>
<comment type="caution">
    <text evidence="2">The sequence shown here is derived from an EMBL/GenBank/DDBJ whole genome shotgun (WGS) entry which is preliminary data.</text>
</comment>
<dbReference type="Proteomes" id="UP001193035">
    <property type="component" value="Unassembled WGS sequence"/>
</dbReference>
<sequence length="166" mass="18861">MQEKALYRQQKMNSSFATYYGIFAIFFIGMLVTYLFSDMTFHRKGAMAHLLVPFFVMALPLILAVRWGSKDPNGKVALLVSLSLTLIVLTAIWFWCLSWFIERRISTPGSPVPDGPETTRFINTMFGWTIIFATATVPKWSKLLPRHAEKTQETSTEEAGRTSAKN</sequence>
<name>A0ABY2X5H7_9RHOB</name>
<protein>
    <recommendedName>
        <fullName evidence="4">DUF805 domain-containing protein</fullName>
    </recommendedName>
</protein>
<evidence type="ECO:0000313" key="3">
    <source>
        <dbReference type="Proteomes" id="UP001193035"/>
    </source>
</evidence>
<evidence type="ECO:0000256" key="1">
    <source>
        <dbReference type="SAM" id="Phobius"/>
    </source>
</evidence>
<accession>A0ABY2X5H7</accession>
<proteinExistence type="predicted"/>
<gene>
    <name evidence="2" type="ORF">FGK63_03945</name>
</gene>
<dbReference type="EMBL" id="VCPD01000001">
    <property type="protein sequence ID" value="TMV10224.1"/>
    <property type="molecule type" value="Genomic_DNA"/>
</dbReference>
<keyword evidence="1" id="KW-1133">Transmembrane helix</keyword>
<dbReference type="RefSeq" id="WP_138840281.1">
    <property type="nucleotide sequence ID" value="NZ_VCPD01000001.1"/>
</dbReference>
<keyword evidence="3" id="KW-1185">Reference proteome</keyword>
<feature type="transmembrane region" description="Helical" evidence="1">
    <location>
        <begin position="121"/>
        <end position="140"/>
    </location>
</feature>
<organism evidence="2 3">
    <name type="scientific">Ruegeria sediminis</name>
    <dbReference type="NCBI Taxonomy" id="2583820"/>
    <lineage>
        <taxon>Bacteria</taxon>
        <taxon>Pseudomonadati</taxon>
        <taxon>Pseudomonadota</taxon>
        <taxon>Alphaproteobacteria</taxon>
        <taxon>Rhodobacterales</taxon>
        <taxon>Roseobacteraceae</taxon>
        <taxon>Ruegeria</taxon>
    </lineage>
</organism>